<dbReference type="GeneID" id="92050814"/>
<accession>A0ABR1V9Q9</accession>
<sequence>MAERKTGTSPSPRTEGADTKLQGGAFSPPYHDLADPTTCPFEALPVETVLLIAHHCDSVQDQAMLAQASKWLNVIVRPIVYETVCADSEWSVLFWAAERGHTSILQMIDAADKQLCATACKPVCPDAGCIDWNMFRDARETSGDLIDNFLDKIQPDKDVGNTQLHRKWVYEDHDYLTDYNHAFCTPLHLAVLNSHLSTVRFLLDRGVNVDAVSNQIGLQQLAYETLRPSLFAPWRMLLEWVANIAVTPLILAIQFGNYDIAKLLLQHGAAVEMRETRANRPVKFTLLHLLATLAPSKEACQFMEILIQQKYVPVDATDAGGLTPLARAAAMDGGDPVLETLKTLGADVNYVIPAINGAYPRSILETCFETELTFNWGIAERVRAAHRLMELSGEAGDKAHQRSLLLNNCMRQRMRYGYPRPKVLEELIEYLEARLKGPSTNHEKRDGIVSTEGGDDKGIMKTPKRKRGEDEPADERPTVRRS</sequence>
<dbReference type="EMBL" id="JAQQWN010000009">
    <property type="protein sequence ID" value="KAK8066693.1"/>
    <property type="molecule type" value="Genomic_DNA"/>
</dbReference>
<name>A0ABR1V9Q9_9PEZI</name>
<comment type="caution">
    <text evidence="3">The sequence shown here is derived from an EMBL/GenBank/DDBJ whole genome shotgun (WGS) entry which is preliminary data.</text>
</comment>
<dbReference type="InterPro" id="IPR036770">
    <property type="entry name" value="Ankyrin_rpt-contain_sf"/>
</dbReference>
<feature type="region of interest" description="Disordered" evidence="2">
    <location>
        <begin position="1"/>
        <end position="25"/>
    </location>
</feature>
<reference evidence="3 4" key="1">
    <citation type="submission" date="2023-01" db="EMBL/GenBank/DDBJ databases">
        <title>Analysis of 21 Apiospora genomes using comparative genomics revels a genus with tremendous synthesis potential of carbohydrate active enzymes and secondary metabolites.</title>
        <authorList>
            <person name="Sorensen T."/>
        </authorList>
    </citation>
    <scope>NUCLEOTIDE SEQUENCE [LARGE SCALE GENOMIC DNA]</scope>
    <source>
        <strain evidence="3 4">CBS 114990</strain>
    </source>
</reference>
<evidence type="ECO:0000313" key="3">
    <source>
        <dbReference type="EMBL" id="KAK8066693.1"/>
    </source>
</evidence>
<feature type="repeat" description="ANK" evidence="1">
    <location>
        <begin position="185"/>
        <end position="214"/>
    </location>
</feature>
<organism evidence="3 4">
    <name type="scientific">Apiospora hydei</name>
    <dbReference type="NCBI Taxonomy" id="1337664"/>
    <lineage>
        <taxon>Eukaryota</taxon>
        <taxon>Fungi</taxon>
        <taxon>Dikarya</taxon>
        <taxon>Ascomycota</taxon>
        <taxon>Pezizomycotina</taxon>
        <taxon>Sordariomycetes</taxon>
        <taxon>Xylariomycetidae</taxon>
        <taxon>Amphisphaeriales</taxon>
        <taxon>Apiosporaceae</taxon>
        <taxon>Apiospora</taxon>
    </lineage>
</organism>
<evidence type="ECO:0000313" key="4">
    <source>
        <dbReference type="Proteomes" id="UP001433268"/>
    </source>
</evidence>
<dbReference type="PANTHER" id="PTHR24133">
    <property type="entry name" value="ANKYRIN DOMAIN-CONTAINING"/>
    <property type="match status" value="1"/>
</dbReference>
<feature type="compositionally biased region" description="Basic and acidic residues" evidence="2">
    <location>
        <begin position="467"/>
        <end position="482"/>
    </location>
</feature>
<dbReference type="SMART" id="SM00248">
    <property type="entry name" value="ANK"/>
    <property type="match status" value="4"/>
</dbReference>
<feature type="repeat" description="ANK" evidence="1">
    <location>
        <begin position="244"/>
        <end position="276"/>
    </location>
</feature>
<dbReference type="PROSITE" id="PS50088">
    <property type="entry name" value="ANK_REPEAT"/>
    <property type="match status" value="2"/>
</dbReference>
<dbReference type="PROSITE" id="PS50297">
    <property type="entry name" value="ANK_REP_REGION"/>
    <property type="match status" value="2"/>
</dbReference>
<proteinExistence type="predicted"/>
<evidence type="ECO:0008006" key="5">
    <source>
        <dbReference type="Google" id="ProtNLM"/>
    </source>
</evidence>
<feature type="region of interest" description="Disordered" evidence="2">
    <location>
        <begin position="439"/>
        <end position="482"/>
    </location>
</feature>
<protein>
    <recommendedName>
        <fullName evidence="5">Ankyrin</fullName>
    </recommendedName>
</protein>
<keyword evidence="1" id="KW-0040">ANK repeat</keyword>
<dbReference type="SUPFAM" id="SSF48403">
    <property type="entry name" value="Ankyrin repeat"/>
    <property type="match status" value="1"/>
</dbReference>
<dbReference type="Pfam" id="PF12796">
    <property type="entry name" value="Ank_2"/>
    <property type="match status" value="1"/>
</dbReference>
<evidence type="ECO:0000256" key="2">
    <source>
        <dbReference type="SAM" id="MobiDB-lite"/>
    </source>
</evidence>
<dbReference type="InterPro" id="IPR002110">
    <property type="entry name" value="Ankyrin_rpt"/>
</dbReference>
<evidence type="ECO:0000256" key="1">
    <source>
        <dbReference type="PROSITE-ProRule" id="PRU00023"/>
    </source>
</evidence>
<dbReference type="RefSeq" id="XP_066663446.1">
    <property type="nucleotide sequence ID" value="XM_066817754.1"/>
</dbReference>
<dbReference type="Gene3D" id="1.25.40.20">
    <property type="entry name" value="Ankyrin repeat-containing domain"/>
    <property type="match status" value="2"/>
</dbReference>
<keyword evidence="4" id="KW-1185">Reference proteome</keyword>
<dbReference type="InterPro" id="IPR052391">
    <property type="entry name" value="E3_Ligase-Neurotoxin"/>
</dbReference>
<dbReference type="Proteomes" id="UP001433268">
    <property type="component" value="Unassembled WGS sequence"/>
</dbReference>
<dbReference type="PANTHER" id="PTHR24133:SF40">
    <property type="entry name" value="ANKYRIN REPEAT DOMAIN 44"/>
    <property type="match status" value="1"/>
</dbReference>
<dbReference type="Pfam" id="PF00023">
    <property type="entry name" value="Ank"/>
    <property type="match status" value="1"/>
</dbReference>
<gene>
    <name evidence="3" type="ORF">PG997_013440</name>
</gene>